<dbReference type="Pfam" id="PF00092">
    <property type="entry name" value="VWA"/>
    <property type="match status" value="1"/>
</dbReference>
<dbReference type="InterPro" id="IPR036465">
    <property type="entry name" value="vWFA_dom_sf"/>
</dbReference>
<organism evidence="3 4">
    <name type="scientific">Gilvimarinus gilvus</name>
    <dbReference type="NCBI Taxonomy" id="3058038"/>
    <lineage>
        <taxon>Bacteria</taxon>
        <taxon>Pseudomonadati</taxon>
        <taxon>Pseudomonadota</taxon>
        <taxon>Gammaproteobacteria</taxon>
        <taxon>Cellvibrionales</taxon>
        <taxon>Cellvibrionaceae</taxon>
        <taxon>Gilvimarinus</taxon>
    </lineage>
</organism>
<evidence type="ECO:0000256" key="1">
    <source>
        <dbReference type="SAM" id="Phobius"/>
    </source>
</evidence>
<reference evidence="3 4" key="1">
    <citation type="submission" date="2023-11" db="EMBL/GenBank/DDBJ databases">
        <title>Gilvimarinus fulvus sp. nov., isolated from the surface of Kelp.</title>
        <authorList>
            <person name="Sun Y.Y."/>
            <person name="Gong Y."/>
            <person name="Du Z.J."/>
        </authorList>
    </citation>
    <scope>NUCLEOTIDE SEQUENCE [LARGE SCALE GENOMIC DNA]</scope>
    <source>
        <strain evidence="3 4">SDUM040013</strain>
    </source>
</reference>
<dbReference type="Gene3D" id="3.40.50.410">
    <property type="entry name" value="von Willebrand factor, type A domain"/>
    <property type="match status" value="1"/>
</dbReference>
<keyword evidence="1" id="KW-1133">Transmembrane helix</keyword>
<dbReference type="SMART" id="SM00327">
    <property type="entry name" value="VWA"/>
    <property type="match status" value="1"/>
</dbReference>
<evidence type="ECO:0000259" key="2">
    <source>
        <dbReference type="PROSITE" id="PS50234"/>
    </source>
</evidence>
<dbReference type="PANTHER" id="PTHR22550">
    <property type="entry name" value="SPORE GERMINATION PROTEIN"/>
    <property type="match status" value="1"/>
</dbReference>
<dbReference type="Proteomes" id="UP001273505">
    <property type="component" value="Unassembled WGS sequence"/>
</dbReference>
<accession>A0ABU4RUV2</accession>
<dbReference type="EMBL" id="JAXAFO010000005">
    <property type="protein sequence ID" value="MDX6848652.1"/>
    <property type="molecule type" value="Genomic_DNA"/>
</dbReference>
<sequence length="328" mass="35669">MIVFKHVWLLSLLPLPALVYLLVPVFRQRANAIRIPFFDLVAKTSGAHVGSGSEIFAKPWLDIVFASLIWGLLVVALALPVRLGEPVTEQIVSRDIMLTLDLSGSMEEKDFPSRGGALVSRLDGVKQVVTEFIRQRQDDRIGLIVFGTRAYLQVPFTQDLASAEKILNDLSVSMAGPHTAVGDAIGLAIKHFQSSDVKNRLLILLTDGADTGSQMSPKNAAHIAEQEGLTVYTIGIGDENADGQYRVDFDTLRDISAVTNGAFYSAENADALANVYAEIDKVSASKVEQSVSRSESSLVPELVTMAAVIVLLSMLLRSLQIAWRGRHV</sequence>
<feature type="transmembrane region" description="Helical" evidence="1">
    <location>
        <begin position="6"/>
        <end position="26"/>
    </location>
</feature>
<evidence type="ECO:0000313" key="3">
    <source>
        <dbReference type="EMBL" id="MDX6848652.1"/>
    </source>
</evidence>
<protein>
    <submittedName>
        <fullName evidence="3">VWA domain-containing protein</fullName>
    </submittedName>
</protein>
<dbReference type="RefSeq" id="WP_302724629.1">
    <property type="nucleotide sequence ID" value="NZ_JAULRU010000823.1"/>
</dbReference>
<keyword evidence="1" id="KW-0472">Membrane</keyword>
<dbReference type="InterPro" id="IPR050768">
    <property type="entry name" value="UPF0353/GerABKA_families"/>
</dbReference>
<proteinExistence type="predicted"/>
<keyword evidence="4" id="KW-1185">Reference proteome</keyword>
<dbReference type="InterPro" id="IPR002035">
    <property type="entry name" value="VWF_A"/>
</dbReference>
<name>A0ABU4RUV2_9GAMM</name>
<dbReference type="SUPFAM" id="SSF53300">
    <property type="entry name" value="vWA-like"/>
    <property type="match status" value="1"/>
</dbReference>
<dbReference type="PANTHER" id="PTHR22550:SF18">
    <property type="entry name" value="VWFA DOMAIN-CONTAINING PROTEIN"/>
    <property type="match status" value="1"/>
</dbReference>
<keyword evidence="1" id="KW-0812">Transmembrane</keyword>
<gene>
    <name evidence="3" type="ORF">SCD92_04725</name>
</gene>
<evidence type="ECO:0000313" key="4">
    <source>
        <dbReference type="Proteomes" id="UP001273505"/>
    </source>
</evidence>
<dbReference type="PROSITE" id="PS50234">
    <property type="entry name" value="VWFA"/>
    <property type="match status" value="1"/>
</dbReference>
<feature type="domain" description="VWFA" evidence="2">
    <location>
        <begin position="95"/>
        <end position="279"/>
    </location>
</feature>
<comment type="caution">
    <text evidence="3">The sequence shown here is derived from an EMBL/GenBank/DDBJ whole genome shotgun (WGS) entry which is preliminary data.</text>
</comment>